<dbReference type="AlphaFoldDB" id="A0A3N0CPZ5"/>
<dbReference type="Gene3D" id="1.10.357.10">
    <property type="entry name" value="Tetracycline Repressor, domain 2"/>
    <property type="match status" value="1"/>
</dbReference>
<gene>
    <name evidence="7" type="ORF">EFK50_05280</name>
</gene>
<dbReference type="SUPFAM" id="SSF48498">
    <property type="entry name" value="Tetracyclin repressor-like, C-terminal domain"/>
    <property type="match status" value="1"/>
</dbReference>
<evidence type="ECO:0000256" key="5">
    <source>
        <dbReference type="SAM" id="MobiDB-lite"/>
    </source>
</evidence>
<dbReference type="RefSeq" id="WP_123226474.1">
    <property type="nucleotide sequence ID" value="NZ_RJSE01000003.1"/>
</dbReference>
<dbReference type="GO" id="GO:0000976">
    <property type="term" value="F:transcription cis-regulatory region binding"/>
    <property type="evidence" value="ECO:0007669"/>
    <property type="project" value="TreeGrafter"/>
</dbReference>
<name>A0A3N0CPZ5_9ACTN</name>
<organism evidence="7 8">
    <name type="scientific">Nocardioides marmoriginsengisoli</name>
    <dbReference type="NCBI Taxonomy" id="661483"/>
    <lineage>
        <taxon>Bacteria</taxon>
        <taxon>Bacillati</taxon>
        <taxon>Actinomycetota</taxon>
        <taxon>Actinomycetes</taxon>
        <taxon>Propionibacteriales</taxon>
        <taxon>Nocardioidaceae</taxon>
        <taxon>Nocardioides</taxon>
    </lineage>
</organism>
<evidence type="ECO:0000256" key="1">
    <source>
        <dbReference type="ARBA" id="ARBA00023015"/>
    </source>
</evidence>
<dbReference type="InterPro" id="IPR009057">
    <property type="entry name" value="Homeodomain-like_sf"/>
</dbReference>
<dbReference type="PANTHER" id="PTHR30055">
    <property type="entry name" value="HTH-TYPE TRANSCRIPTIONAL REGULATOR RUTR"/>
    <property type="match status" value="1"/>
</dbReference>
<protein>
    <submittedName>
        <fullName evidence="7">TetR/AcrR family transcriptional regulator</fullName>
    </submittedName>
</protein>
<dbReference type="InterPro" id="IPR001647">
    <property type="entry name" value="HTH_TetR"/>
</dbReference>
<dbReference type="InterPro" id="IPR036271">
    <property type="entry name" value="Tet_transcr_reg_TetR-rel_C_sf"/>
</dbReference>
<keyword evidence="1" id="KW-0805">Transcription regulation</keyword>
<dbReference type="PRINTS" id="PR00455">
    <property type="entry name" value="HTHTETR"/>
</dbReference>
<dbReference type="InterPro" id="IPR050109">
    <property type="entry name" value="HTH-type_TetR-like_transc_reg"/>
</dbReference>
<feature type="DNA-binding region" description="H-T-H motif" evidence="4">
    <location>
        <begin position="74"/>
        <end position="93"/>
    </location>
</feature>
<dbReference type="GO" id="GO:0003700">
    <property type="term" value="F:DNA-binding transcription factor activity"/>
    <property type="evidence" value="ECO:0007669"/>
    <property type="project" value="TreeGrafter"/>
</dbReference>
<evidence type="ECO:0000256" key="3">
    <source>
        <dbReference type="ARBA" id="ARBA00023163"/>
    </source>
</evidence>
<dbReference type="SUPFAM" id="SSF46689">
    <property type="entry name" value="Homeodomain-like"/>
    <property type="match status" value="1"/>
</dbReference>
<dbReference type="PROSITE" id="PS50977">
    <property type="entry name" value="HTH_TETR_2"/>
    <property type="match status" value="1"/>
</dbReference>
<feature type="compositionally biased region" description="Polar residues" evidence="5">
    <location>
        <begin position="1"/>
        <end position="13"/>
    </location>
</feature>
<dbReference type="PANTHER" id="PTHR30055:SF234">
    <property type="entry name" value="HTH-TYPE TRANSCRIPTIONAL REGULATOR BETI"/>
    <property type="match status" value="1"/>
</dbReference>
<evidence type="ECO:0000313" key="7">
    <source>
        <dbReference type="EMBL" id="RNL65371.1"/>
    </source>
</evidence>
<keyword evidence="2 4" id="KW-0238">DNA-binding</keyword>
<dbReference type="Proteomes" id="UP000267128">
    <property type="component" value="Unassembled WGS sequence"/>
</dbReference>
<evidence type="ECO:0000256" key="2">
    <source>
        <dbReference type="ARBA" id="ARBA00023125"/>
    </source>
</evidence>
<dbReference type="EMBL" id="RJSE01000003">
    <property type="protein sequence ID" value="RNL65371.1"/>
    <property type="molecule type" value="Genomic_DNA"/>
</dbReference>
<keyword evidence="8" id="KW-1185">Reference proteome</keyword>
<comment type="caution">
    <text evidence="7">The sequence shown here is derived from an EMBL/GenBank/DDBJ whole genome shotgun (WGS) entry which is preliminary data.</text>
</comment>
<evidence type="ECO:0000256" key="4">
    <source>
        <dbReference type="PROSITE-ProRule" id="PRU00335"/>
    </source>
</evidence>
<keyword evidence="3" id="KW-0804">Transcription</keyword>
<dbReference type="Gene3D" id="1.10.10.60">
    <property type="entry name" value="Homeodomain-like"/>
    <property type="match status" value="1"/>
</dbReference>
<dbReference type="OrthoDB" id="5112469at2"/>
<feature type="region of interest" description="Disordered" evidence="5">
    <location>
        <begin position="1"/>
        <end position="22"/>
    </location>
</feature>
<sequence length="243" mass="27228">MSGPKSGTASGTESPARLPKDVVRDVVEQGRAESSLIDAAAVPQPRTVKGRATLVQIKEAGRVVFQRDGYVHARVADIAAEAGLSNGAFYRYFTDKEHLMLVILDDFLRQYRDYIRVPFNPDRPLASIQASYERYLEFYREHVDLMTLMNQASQVVEEVRTLWLSSAAEVYARMARLLKRCQDLGMLRDGVQIELIAPLLGGMIEQYANLTYVHNAHEVSDPAVVAEQITAMWVSGVLKNVDR</sequence>
<accession>A0A3N0CPZ5</accession>
<proteinExistence type="predicted"/>
<dbReference type="Pfam" id="PF00440">
    <property type="entry name" value="TetR_N"/>
    <property type="match status" value="1"/>
</dbReference>
<evidence type="ECO:0000313" key="8">
    <source>
        <dbReference type="Proteomes" id="UP000267128"/>
    </source>
</evidence>
<reference evidence="7 8" key="1">
    <citation type="submission" date="2018-11" db="EMBL/GenBank/DDBJ databases">
        <authorList>
            <person name="Li F."/>
        </authorList>
    </citation>
    <scope>NUCLEOTIDE SEQUENCE [LARGE SCALE GENOMIC DNA]</scope>
    <source>
        <strain evidence="7 8">Gsoil 097</strain>
    </source>
</reference>
<evidence type="ECO:0000259" key="6">
    <source>
        <dbReference type="PROSITE" id="PS50977"/>
    </source>
</evidence>
<feature type="domain" description="HTH tetR-type" evidence="6">
    <location>
        <begin position="51"/>
        <end position="111"/>
    </location>
</feature>